<proteinExistence type="predicted"/>
<feature type="compositionally biased region" description="Acidic residues" evidence="1">
    <location>
        <begin position="98"/>
        <end position="110"/>
    </location>
</feature>
<protein>
    <submittedName>
        <fullName evidence="2">Inactivated thioredoxinglutaredoxin</fullName>
    </submittedName>
</protein>
<accession>A0AA96EK07</accession>
<feature type="region of interest" description="Disordered" evidence="1">
    <location>
        <begin position="85"/>
        <end position="126"/>
    </location>
</feature>
<organism evidence="2">
    <name type="scientific">Marseillevirus sp</name>
    <dbReference type="NCBI Taxonomy" id="2809551"/>
    <lineage>
        <taxon>Viruses</taxon>
        <taxon>Varidnaviria</taxon>
        <taxon>Bamfordvirae</taxon>
        <taxon>Nucleocytoviricota</taxon>
        <taxon>Megaviricetes</taxon>
        <taxon>Pimascovirales</taxon>
        <taxon>Pimascovirales incertae sedis</taxon>
        <taxon>Marseilleviridae</taxon>
        <taxon>Marseillevirus</taxon>
    </lineage>
</organism>
<name>A0AA96EK07_9VIRU</name>
<evidence type="ECO:0000313" key="2">
    <source>
        <dbReference type="EMBL" id="WNL49745.1"/>
    </source>
</evidence>
<reference evidence="2" key="1">
    <citation type="submission" date="2023-07" db="EMBL/GenBank/DDBJ databases">
        <authorList>
            <person name="Xia Y."/>
        </authorList>
    </citation>
    <scope>NUCLEOTIDE SEQUENCE</scope>
    <source>
        <strain evidence="2">F</strain>
    </source>
</reference>
<dbReference type="SUPFAM" id="SSF52833">
    <property type="entry name" value="Thioredoxin-like"/>
    <property type="match status" value="1"/>
</dbReference>
<dbReference type="CDD" id="cd01659">
    <property type="entry name" value="TRX_superfamily"/>
    <property type="match status" value="1"/>
</dbReference>
<dbReference type="InterPro" id="IPR036249">
    <property type="entry name" value="Thioredoxin-like_sf"/>
</dbReference>
<gene>
    <name evidence="2" type="ORF">MarFTMF_229</name>
</gene>
<dbReference type="EMBL" id="OR343188">
    <property type="protein sequence ID" value="WNL49745.1"/>
    <property type="molecule type" value="Genomic_DNA"/>
</dbReference>
<evidence type="ECO:0000256" key="1">
    <source>
        <dbReference type="SAM" id="MobiDB-lite"/>
    </source>
</evidence>
<sequence>MSGIVLFYSKRSPHSRNAIELIRSNSIPVSMVCIDSQSIRSIIKNSGNYKIRGVPTLFVTNGSKLSIFEGEKVYNWLLTLVKGEEEPEQNPELHFDETPIEDDEGEEEEPPVVLGPKTLKNPTGESIKDRAARLQREAQNALGMKYE</sequence>